<feature type="region of interest" description="Disordered" evidence="1">
    <location>
        <begin position="112"/>
        <end position="249"/>
    </location>
</feature>
<evidence type="ECO:0000313" key="3">
    <source>
        <dbReference type="Proteomes" id="UP001166286"/>
    </source>
</evidence>
<evidence type="ECO:0000256" key="1">
    <source>
        <dbReference type="SAM" id="MobiDB-lite"/>
    </source>
</evidence>
<organism evidence="2 3">
    <name type="scientific">Cladonia borealis</name>
    <dbReference type="NCBI Taxonomy" id="184061"/>
    <lineage>
        <taxon>Eukaryota</taxon>
        <taxon>Fungi</taxon>
        <taxon>Dikarya</taxon>
        <taxon>Ascomycota</taxon>
        <taxon>Pezizomycotina</taxon>
        <taxon>Lecanoromycetes</taxon>
        <taxon>OSLEUM clade</taxon>
        <taxon>Lecanoromycetidae</taxon>
        <taxon>Lecanorales</taxon>
        <taxon>Lecanorineae</taxon>
        <taxon>Cladoniaceae</taxon>
        <taxon>Cladonia</taxon>
    </lineage>
</organism>
<keyword evidence="3" id="KW-1185">Reference proteome</keyword>
<proteinExistence type="predicted"/>
<feature type="compositionally biased region" description="Polar residues" evidence="1">
    <location>
        <begin position="1"/>
        <end position="11"/>
    </location>
</feature>
<accession>A0AA39U972</accession>
<reference evidence="2" key="1">
    <citation type="submission" date="2023-03" db="EMBL/GenBank/DDBJ databases">
        <title>Complete genome of Cladonia borealis.</title>
        <authorList>
            <person name="Park H."/>
        </authorList>
    </citation>
    <scope>NUCLEOTIDE SEQUENCE</scope>
    <source>
        <strain evidence="2">ANT050790</strain>
    </source>
</reference>
<feature type="compositionally biased region" description="Low complexity" evidence="1">
    <location>
        <begin position="125"/>
        <end position="153"/>
    </location>
</feature>
<dbReference type="EMBL" id="JAFEKC020000014">
    <property type="protein sequence ID" value="KAK0511091.1"/>
    <property type="molecule type" value="Genomic_DNA"/>
</dbReference>
<feature type="region of interest" description="Disordered" evidence="1">
    <location>
        <begin position="1"/>
        <end position="85"/>
    </location>
</feature>
<protein>
    <submittedName>
        <fullName evidence="2">Uncharacterized protein</fullName>
    </submittedName>
</protein>
<feature type="compositionally biased region" description="Basic and acidic residues" evidence="1">
    <location>
        <begin position="62"/>
        <end position="71"/>
    </location>
</feature>
<evidence type="ECO:0000313" key="2">
    <source>
        <dbReference type="EMBL" id="KAK0511091.1"/>
    </source>
</evidence>
<feature type="compositionally biased region" description="Polar residues" evidence="1">
    <location>
        <begin position="184"/>
        <end position="197"/>
    </location>
</feature>
<gene>
    <name evidence="2" type="ORF">JMJ35_006643</name>
</gene>
<comment type="caution">
    <text evidence="2">The sequence shown here is derived from an EMBL/GenBank/DDBJ whole genome shotgun (WGS) entry which is preliminary data.</text>
</comment>
<name>A0AA39U972_9LECA</name>
<dbReference type="Proteomes" id="UP001166286">
    <property type="component" value="Unassembled WGS sequence"/>
</dbReference>
<dbReference type="AlphaFoldDB" id="A0AA39U972"/>
<sequence length="249" mass="27455">MLNLNNTQRQNPPFPDNPSRFSEYNGRDDDGQEQVSGPGHAQPSPDVHALGSSVQSPSIGEEDTRIRHEEDNIAGPSGARGSIERFDQHLRRQASLLRARFINDGLCKSPLFDPTVPDPYPEAESLTLTTPTRSSQPPTQSSPSNPNQSRNSTLEMIHPDDTARQSLTPSSYYSEPREPGEPYSLTTSPMSRFQSASIRDPDHVSSPAPYWTRSADTDHGISPEELAIQDQNARVRARRANRGLANSSI</sequence>
<feature type="compositionally biased region" description="Polar residues" evidence="1">
    <location>
        <begin position="164"/>
        <end position="173"/>
    </location>
</feature>